<sequence length="551" mass="64396">MSKKRKNVVTMILSFIFTIFLTIGSSFIISDSLDAVIKHPIITMLMMVISFIILNAIITFLFNKLDNYEVKEKKNDKKTGFISKMIDKHPFWFSLIVILLFWLIYIIAFYPAIMSPDPSFQILQFFGIDNKYSTYVNLIDKSVIITNHHPVIHTLLIGSCVKLGVSIFNSTNAGLFIYSIIQTLILASTLSYTIKFLKEINVSVNVRKAVLLIYALVPVFPFYAMSPVKDVIFGCLIILYIISIYKFIKLKNKINVKTMIKEIILMILITLFRNNGIHIIILSFPFLLLLGRKNLMKYLIIFIVVVLSYFTYDKVILPHFKITPGSVREMLSIPFQQTARYVIKNDDKIPEKDKKAIDKILEYDTLKKRYDPEKADDVKNKFNKDATDRDLKNYFIVWFKELKDDPKTYVEATLNNTYGYFYPVKTNWYIYVNENKTINNYGFDYHFNNLNVLRSALMVYGLIFPYIPFLGLIVNIGFNTWILLFMMAYLIYRKKYKEIIYLIPSIIVLLVCFASPVNTYFRYALPNVFAMPTMLLIFLNIRKEESLNEKN</sequence>
<name>A0A9D1IQ03_9FIRM</name>
<organism evidence="2 3">
    <name type="scientific">Candidatus Aphodocola excrementigallinarum</name>
    <dbReference type="NCBI Taxonomy" id="2840670"/>
    <lineage>
        <taxon>Bacteria</taxon>
        <taxon>Bacillati</taxon>
        <taxon>Bacillota</taxon>
        <taxon>Bacilli</taxon>
        <taxon>Candidatus Aphodocola</taxon>
    </lineage>
</organism>
<comment type="caution">
    <text evidence="2">The sequence shown here is derived from an EMBL/GenBank/DDBJ whole genome shotgun (WGS) entry which is preliminary data.</text>
</comment>
<feature type="transmembrane region" description="Helical" evidence="1">
    <location>
        <begin position="231"/>
        <end position="248"/>
    </location>
</feature>
<evidence type="ECO:0000256" key="1">
    <source>
        <dbReference type="SAM" id="Phobius"/>
    </source>
</evidence>
<protein>
    <submittedName>
        <fullName evidence="2">Uncharacterized protein</fullName>
    </submittedName>
</protein>
<keyword evidence="1" id="KW-1133">Transmembrane helix</keyword>
<feature type="transmembrane region" description="Helical" evidence="1">
    <location>
        <begin position="91"/>
        <end position="113"/>
    </location>
</feature>
<proteinExistence type="predicted"/>
<feature type="transmembrane region" description="Helical" evidence="1">
    <location>
        <begin position="7"/>
        <end position="29"/>
    </location>
</feature>
<feature type="transmembrane region" description="Helical" evidence="1">
    <location>
        <begin position="209"/>
        <end position="225"/>
    </location>
</feature>
<dbReference type="AlphaFoldDB" id="A0A9D1IQ03"/>
<feature type="transmembrane region" description="Helical" evidence="1">
    <location>
        <begin position="175"/>
        <end position="197"/>
    </location>
</feature>
<reference evidence="2" key="1">
    <citation type="submission" date="2020-10" db="EMBL/GenBank/DDBJ databases">
        <authorList>
            <person name="Gilroy R."/>
        </authorList>
    </citation>
    <scope>NUCLEOTIDE SEQUENCE</scope>
    <source>
        <strain evidence="2">CHK193-30670</strain>
    </source>
</reference>
<feature type="transmembrane region" description="Helical" evidence="1">
    <location>
        <begin position="473"/>
        <end position="492"/>
    </location>
</feature>
<feature type="transmembrane region" description="Helical" evidence="1">
    <location>
        <begin position="41"/>
        <end position="62"/>
    </location>
</feature>
<dbReference type="InterPro" id="IPR046062">
    <property type="entry name" value="DUF6020"/>
</dbReference>
<keyword evidence="1" id="KW-0472">Membrane</keyword>
<reference evidence="2" key="2">
    <citation type="journal article" date="2021" name="PeerJ">
        <title>Extensive microbial diversity within the chicken gut microbiome revealed by metagenomics and culture.</title>
        <authorList>
            <person name="Gilroy R."/>
            <person name="Ravi A."/>
            <person name="Getino M."/>
            <person name="Pursley I."/>
            <person name="Horton D.L."/>
            <person name="Alikhan N.F."/>
            <person name="Baker D."/>
            <person name="Gharbi K."/>
            <person name="Hall N."/>
            <person name="Watson M."/>
            <person name="Adriaenssens E.M."/>
            <person name="Foster-Nyarko E."/>
            <person name="Jarju S."/>
            <person name="Secka A."/>
            <person name="Antonio M."/>
            <person name="Oren A."/>
            <person name="Chaudhuri R.R."/>
            <person name="La Ragione R."/>
            <person name="Hildebrand F."/>
            <person name="Pallen M.J."/>
        </authorList>
    </citation>
    <scope>NUCLEOTIDE SEQUENCE</scope>
    <source>
        <strain evidence="2">CHK193-30670</strain>
    </source>
</reference>
<gene>
    <name evidence="2" type="ORF">IAB68_04990</name>
</gene>
<evidence type="ECO:0000313" key="2">
    <source>
        <dbReference type="EMBL" id="HIU40636.1"/>
    </source>
</evidence>
<dbReference type="Proteomes" id="UP000824074">
    <property type="component" value="Unassembled WGS sequence"/>
</dbReference>
<feature type="transmembrane region" description="Helical" evidence="1">
    <location>
        <begin position="263"/>
        <end position="289"/>
    </location>
</feature>
<feature type="transmembrane region" description="Helical" evidence="1">
    <location>
        <begin position="499"/>
        <end position="517"/>
    </location>
</feature>
<dbReference type="Pfam" id="PF19484">
    <property type="entry name" value="DUF6020"/>
    <property type="match status" value="1"/>
</dbReference>
<evidence type="ECO:0000313" key="3">
    <source>
        <dbReference type="Proteomes" id="UP000824074"/>
    </source>
</evidence>
<feature type="transmembrane region" description="Helical" evidence="1">
    <location>
        <begin position="295"/>
        <end position="312"/>
    </location>
</feature>
<dbReference type="EMBL" id="DVMT01000051">
    <property type="protein sequence ID" value="HIU40636.1"/>
    <property type="molecule type" value="Genomic_DNA"/>
</dbReference>
<accession>A0A9D1IQ03</accession>
<keyword evidence="1" id="KW-0812">Transmembrane</keyword>